<keyword evidence="1" id="KW-0812">Transmembrane</keyword>
<name>A0ABW5L4A4_9SPHI</name>
<organism evidence="4 5">
    <name type="scientific">Sphingobacterium tabacisoli</name>
    <dbReference type="NCBI Taxonomy" id="2044855"/>
    <lineage>
        <taxon>Bacteria</taxon>
        <taxon>Pseudomonadati</taxon>
        <taxon>Bacteroidota</taxon>
        <taxon>Sphingobacteriia</taxon>
        <taxon>Sphingobacteriales</taxon>
        <taxon>Sphingobacteriaceae</taxon>
        <taxon>Sphingobacterium</taxon>
    </lineage>
</organism>
<dbReference type="Pfam" id="PF16344">
    <property type="entry name" value="FecR_C"/>
    <property type="match status" value="1"/>
</dbReference>
<dbReference type="InterPro" id="IPR012373">
    <property type="entry name" value="Ferrdict_sens_TM"/>
</dbReference>
<keyword evidence="5" id="KW-1185">Reference proteome</keyword>
<dbReference type="Proteomes" id="UP001597440">
    <property type="component" value="Unassembled WGS sequence"/>
</dbReference>
<evidence type="ECO:0000313" key="5">
    <source>
        <dbReference type="Proteomes" id="UP001597440"/>
    </source>
</evidence>
<sequence length="395" mass="44815">MHTNERITYLVQSYLNKTISKDEYKELSDWIVQSDFHEVEALFEASIPKQDDWYDGSVNFAEASVLKEIQHKIAQSEKRMFPYKRWTYYSAAAVLIFTLMLFRPWQKIGLISPDQVSDKIASIEDKGDDIDILTDAGGHLSFADGEVVTVSKQQKEFIDHEGVRYKFLADGGVRLESVDAAYSHQAKHTFFTNRGDRANIILADGTTVWLSSSSSLVYPTTFADDKRVVEVHGEAFFDVSHNPGKPFVVKSNNTEIEVLGTRFNMRAYPEVDFSETTLVSGSVRVKSKNNQRRLVPGQQAVVNKKGEVAVATANLQDVLSWQSDVYRFSNLTIEEILIELGRWYAIEGIDNHSALQERYTGVLSKGKQLSGILKQLETISAHRFIIKERRIVIMN</sequence>
<dbReference type="RefSeq" id="WP_210353214.1">
    <property type="nucleotide sequence ID" value="NZ_JAEQMU010000001.1"/>
</dbReference>
<dbReference type="PANTHER" id="PTHR30273">
    <property type="entry name" value="PERIPLASMIC SIGNAL SENSOR AND SIGMA FACTOR ACTIVATOR FECR-RELATED"/>
    <property type="match status" value="1"/>
</dbReference>
<evidence type="ECO:0000259" key="3">
    <source>
        <dbReference type="Pfam" id="PF16344"/>
    </source>
</evidence>
<protein>
    <submittedName>
        <fullName evidence="4">FecR family protein</fullName>
    </submittedName>
</protein>
<proteinExistence type="predicted"/>
<dbReference type="Gene3D" id="3.55.50.30">
    <property type="match status" value="1"/>
</dbReference>
<comment type="caution">
    <text evidence="4">The sequence shown here is derived from an EMBL/GenBank/DDBJ whole genome shotgun (WGS) entry which is preliminary data.</text>
</comment>
<gene>
    <name evidence="4" type="ORF">ACFSQW_10515</name>
</gene>
<accession>A0ABW5L4A4</accession>
<keyword evidence="1" id="KW-1133">Transmembrane helix</keyword>
<dbReference type="InterPro" id="IPR032508">
    <property type="entry name" value="FecR_C"/>
</dbReference>
<feature type="transmembrane region" description="Helical" evidence="1">
    <location>
        <begin position="86"/>
        <end position="105"/>
    </location>
</feature>
<dbReference type="PANTHER" id="PTHR30273:SF2">
    <property type="entry name" value="PROTEIN FECR"/>
    <property type="match status" value="1"/>
</dbReference>
<evidence type="ECO:0000313" key="4">
    <source>
        <dbReference type="EMBL" id="MFD2554825.1"/>
    </source>
</evidence>
<reference evidence="5" key="1">
    <citation type="journal article" date="2019" name="Int. J. Syst. Evol. Microbiol.">
        <title>The Global Catalogue of Microorganisms (GCM) 10K type strain sequencing project: providing services to taxonomists for standard genome sequencing and annotation.</title>
        <authorList>
            <consortium name="The Broad Institute Genomics Platform"/>
            <consortium name="The Broad Institute Genome Sequencing Center for Infectious Disease"/>
            <person name="Wu L."/>
            <person name="Ma J."/>
        </authorList>
    </citation>
    <scope>NUCLEOTIDE SEQUENCE [LARGE SCALE GENOMIC DNA]</scope>
    <source>
        <strain evidence="5">KCTC 52298</strain>
    </source>
</reference>
<keyword evidence="1" id="KW-0472">Membrane</keyword>
<dbReference type="InterPro" id="IPR006860">
    <property type="entry name" value="FecR"/>
</dbReference>
<dbReference type="Pfam" id="PF04773">
    <property type="entry name" value="FecR"/>
    <property type="match status" value="1"/>
</dbReference>
<evidence type="ECO:0000259" key="2">
    <source>
        <dbReference type="Pfam" id="PF04773"/>
    </source>
</evidence>
<feature type="domain" description="FecR protein" evidence="2">
    <location>
        <begin position="190"/>
        <end position="284"/>
    </location>
</feature>
<evidence type="ECO:0000256" key="1">
    <source>
        <dbReference type="SAM" id="Phobius"/>
    </source>
</evidence>
<dbReference type="EMBL" id="JBHULD010000014">
    <property type="protein sequence ID" value="MFD2554825.1"/>
    <property type="molecule type" value="Genomic_DNA"/>
</dbReference>
<dbReference type="Gene3D" id="2.60.120.1440">
    <property type="match status" value="1"/>
</dbReference>
<feature type="domain" description="Protein FecR C-terminal" evidence="3">
    <location>
        <begin position="326"/>
        <end position="393"/>
    </location>
</feature>